<evidence type="ECO:0000313" key="11">
    <source>
        <dbReference type="Proteomes" id="UP000826234"/>
    </source>
</evidence>
<comment type="caution">
    <text evidence="10">The sequence shown here is derived from an EMBL/GenBank/DDBJ whole genome shotgun (WGS) entry which is preliminary data.</text>
</comment>
<sequence>MASKDHPRDFRSRHTSPNAIHGPLLAHGIISDGLQSSPLKTLEASMHPKIEEYWPKTLTGKMEQQSKKEVSIPMATLDPRPEPYAPSYPSSYPLQSYPPQSYGPEKYTPDSYLPQPCSGDPYTPTDGCCGECPSPPPYSCEDVPCDRVGPEVVYRVGSLTYAVCTGMCMMGCCLGCCLLPFMTNCCKDVDHYCPHCRYHIYRYKRL</sequence>
<evidence type="ECO:0000256" key="4">
    <source>
        <dbReference type="ARBA" id="ARBA00005975"/>
    </source>
</evidence>
<name>A0ABQ7TQU9_PHRPL</name>
<dbReference type="Pfam" id="PF10601">
    <property type="entry name" value="zf-LITAF-like"/>
    <property type="match status" value="1"/>
</dbReference>
<dbReference type="PANTHER" id="PTHR23292">
    <property type="entry name" value="LIPOPOLYSACCHARIDE-INDUCED TUMOR NECROSIS FACTOR-ALPHA FACTOR"/>
    <property type="match status" value="1"/>
</dbReference>
<evidence type="ECO:0000256" key="8">
    <source>
        <dbReference type="SAM" id="MobiDB-lite"/>
    </source>
</evidence>
<dbReference type="InterPro" id="IPR006629">
    <property type="entry name" value="LITAF"/>
</dbReference>
<dbReference type="Proteomes" id="UP000826234">
    <property type="component" value="Unassembled WGS sequence"/>
</dbReference>
<gene>
    <name evidence="10" type="ORF">JD844_019513</name>
</gene>
<evidence type="ECO:0000313" key="10">
    <source>
        <dbReference type="EMBL" id="KAH0631747.1"/>
    </source>
</evidence>
<proteinExistence type="inferred from homology"/>
<dbReference type="SMART" id="SM00714">
    <property type="entry name" value="LITAF"/>
    <property type="match status" value="1"/>
</dbReference>
<comment type="subcellular location">
    <subcellularLocation>
        <location evidence="1">Endosome membrane</location>
        <topology evidence="1">Peripheral membrane protein</topology>
        <orientation evidence="1">Cytoplasmic side</orientation>
    </subcellularLocation>
    <subcellularLocation>
        <location evidence="2">Late endosome membrane</location>
    </subcellularLocation>
    <subcellularLocation>
        <location evidence="3">Lysosome membrane</location>
        <topology evidence="3">Peripheral membrane protein</topology>
        <orientation evidence="3">Cytoplasmic side</orientation>
    </subcellularLocation>
</comment>
<evidence type="ECO:0000256" key="5">
    <source>
        <dbReference type="ARBA" id="ARBA00022723"/>
    </source>
</evidence>
<evidence type="ECO:0000259" key="9">
    <source>
        <dbReference type="PROSITE" id="PS51837"/>
    </source>
</evidence>
<protein>
    <recommendedName>
        <fullName evidence="9">LITAF domain-containing protein</fullName>
    </recommendedName>
</protein>
<dbReference type="PROSITE" id="PS51837">
    <property type="entry name" value="LITAF"/>
    <property type="match status" value="1"/>
</dbReference>
<feature type="region of interest" description="Disordered" evidence="8">
    <location>
        <begin position="1"/>
        <end position="23"/>
    </location>
</feature>
<evidence type="ECO:0000256" key="6">
    <source>
        <dbReference type="ARBA" id="ARBA00022833"/>
    </source>
</evidence>
<keyword evidence="5" id="KW-0479">Metal-binding</keyword>
<keyword evidence="7" id="KW-0472">Membrane</keyword>
<organism evidence="10 11">
    <name type="scientific">Phrynosoma platyrhinos</name>
    <name type="common">Desert horned lizard</name>
    <dbReference type="NCBI Taxonomy" id="52577"/>
    <lineage>
        <taxon>Eukaryota</taxon>
        <taxon>Metazoa</taxon>
        <taxon>Chordata</taxon>
        <taxon>Craniata</taxon>
        <taxon>Vertebrata</taxon>
        <taxon>Euteleostomi</taxon>
        <taxon>Lepidosauria</taxon>
        <taxon>Squamata</taxon>
        <taxon>Bifurcata</taxon>
        <taxon>Unidentata</taxon>
        <taxon>Episquamata</taxon>
        <taxon>Toxicofera</taxon>
        <taxon>Iguania</taxon>
        <taxon>Phrynosomatidae</taxon>
        <taxon>Phrynosomatinae</taxon>
        <taxon>Phrynosoma</taxon>
    </lineage>
</organism>
<feature type="domain" description="LITAF" evidence="9">
    <location>
        <begin position="119"/>
        <end position="205"/>
    </location>
</feature>
<evidence type="ECO:0000256" key="2">
    <source>
        <dbReference type="ARBA" id="ARBA00004414"/>
    </source>
</evidence>
<evidence type="ECO:0000256" key="1">
    <source>
        <dbReference type="ARBA" id="ARBA00004125"/>
    </source>
</evidence>
<feature type="compositionally biased region" description="Basic and acidic residues" evidence="8">
    <location>
        <begin position="1"/>
        <end position="12"/>
    </location>
</feature>
<reference evidence="10 11" key="1">
    <citation type="journal article" date="2022" name="Gigascience">
        <title>A chromosome-level genome assembly and annotation of the desert horned lizard, Phrynosoma platyrhinos, provides insight into chromosomal rearrangements among reptiles.</title>
        <authorList>
            <person name="Koochekian N."/>
            <person name="Ascanio A."/>
            <person name="Farleigh K."/>
            <person name="Card D.C."/>
            <person name="Schield D.R."/>
            <person name="Castoe T.A."/>
            <person name="Jezkova T."/>
        </authorList>
    </citation>
    <scope>NUCLEOTIDE SEQUENCE [LARGE SCALE GENOMIC DNA]</scope>
    <source>
        <strain evidence="10">NK-2021</strain>
    </source>
</reference>
<comment type="similarity">
    <text evidence="4">Belongs to the CDIP1/LITAF family.</text>
</comment>
<keyword evidence="11" id="KW-1185">Reference proteome</keyword>
<dbReference type="InterPro" id="IPR037519">
    <property type="entry name" value="LITAF_fam"/>
</dbReference>
<evidence type="ECO:0000256" key="3">
    <source>
        <dbReference type="ARBA" id="ARBA00004630"/>
    </source>
</evidence>
<evidence type="ECO:0000256" key="7">
    <source>
        <dbReference type="ARBA" id="ARBA00023136"/>
    </source>
</evidence>
<keyword evidence="6" id="KW-0862">Zinc</keyword>
<dbReference type="PANTHER" id="PTHR23292:SF47">
    <property type="entry name" value="LITAF DOMAIN-CONTAINING PROTEIN"/>
    <property type="match status" value="1"/>
</dbReference>
<dbReference type="EMBL" id="JAIPUX010000026">
    <property type="protein sequence ID" value="KAH0631747.1"/>
    <property type="molecule type" value="Genomic_DNA"/>
</dbReference>
<accession>A0ABQ7TQU9</accession>